<dbReference type="InterPro" id="IPR000801">
    <property type="entry name" value="Esterase-like"/>
</dbReference>
<dbReference type="Proteomes" id="UP001055185">
    <property type="component" value="Unassembled WGS sequence"/>
</dbReference>
<sequence length="256" mass="29530">MVEKWSVDYPAVNGWEKRNAYVYLPAMYEEEPERRFPVLYMFDGQNVFWDEDATYGKSWGLEKFLDEHRLPIIVAALQCNTGANNERLIEYSPYRFDDKKYGHFEGRGRSTLDWFINEFKPFIDQNGRTLPDRAHTFIAGSSMGGLMSLYALFQYSEVFSRAAALSPSIWVAPEKLTALVRRAKDPADMVLYMDYGACEMSNHRGMRRAFAEFGAQITARGVALTQRIVSGGTHSEASWERQLPFMFETLLYDLDL</sequence>
<dbReference type="InterPro" id="IPR029058">
    <property type="entry name" value="AB_hydrolase_fold"/>
</dbReference>
<gene>
    <name evidence="1" type="ORF">JCM17207_08750</name>
</gene>
<reference evidence="1" key="1">
    <citation type="journal article" date="2022" name="Int. J. Syst. Evol. Microbiol.">
        <title>Genome-based, phenotypic and chemotaxonomic classification of Faecalibacterium strains: proposal of three novel species Faecalibacterium duncaniae sp. nov., Faecalibacterium hattorii sp. nov. and Faecalibacterium gallinarum sp. nov. .</title>
        <authorList>
            <person name="Sakamoto M."/>
            <person name="Sakurai N."/>
            <person name="Tanno H."/>
            <person name="Iino T."/>
            <person name="Ohkuma M."/>
            <person name="Endo A."/>
        </authorList>
    </citation>
    <scope>NUCLEOTIDE SEQUENCE</scope>
    <source>
        <strain evidence="1">JCM 17207</strain>
    </source>
</reference>
<dbReference type="PANTHER" id="PTHR48098">
    <property type="entry name" value="ENTEROCHELIN ESTERASE-RELATED"/>
    <property type="match status" value="1"/>
</dbReference>
<dbReference type="EMBL" id="BQKV01000027">
    <property type="protein sequence ID" value="GJN64250.1"/>
    <property type="molecule type" value="Genomic_DNA"/>
</dbReference>
<dbReference type="SUPFAM" id="SSF53474">
    <property type="entry name" value="alpha/beta-Hydrolases"/>
    <property type="match status" value="1"/>
</dbReference>
<dbReference type="Gene3D" id="3.40.50.1820">
    <property type="entry name" value="alpha/beta hydrolase"/>
    <property type="match status" value="1"/>
</dbReference>
<organism evidence="1 2">
    <name type="scientific">Faecalibacterium gallinarum</name>
    <dbReference type="NCBI Taxonomy" id="2903556"/>
    <lineage>
        <taxon>Bacteria</taxon>
        <taxon>Bacillati</taxon>
        <taxon>Bacillota</taxon>
        <taxon>Clostridia</taxon>
        <taxon>Eubacteriales</taxon>
        <taxon>Oscillospiraceae</taxon>
        <taxon>Faecalibacterium</taxon>
    </lineage>
</organism>
<evidence type="ECO:0008006" key="3">
    <source>
        <dbReference type="Google" id="ProtNLM"/>
    </source>
</evidence>
<protein>
    <recommendedName>
        <fullName evidence="3">Alpha/beta hydrolase</fullName>
    </recommendedName>
</protein>
<evidence type="ECO:0000313" key="2">
    <source>
        <dbReference type="Proteomes" id="UP001055185"/>
    </source>
</evidence>
<proteinExistence type="predicted"/>
<comment type="caution">
    <text evidence="1">The sequence shown here is derived from an EMBL/GenBank/DDBJ whole genome shotgun (WGS) entry which is preliminary data.</text>
</comment>
<dbReference type="Pfam" id="PF00756">
    <property type="entry name" value="Esterase"/>
    <property type="match status" value="1"/>
</dbReference>
<keyword evidence="2" id="KW-1185">Reference proteome</keyword>
<dbReference type="InterPro" id="IPR050583">
    <property type="entry name" value="Mycobacterial_A85_antigen"/>
</dbReference>
<dbReference type="RefSeq" id="WP_238316482.1">
    <property type="nucleotide sequence ID" value="NZ_BQKV01000027.1"/>
</dbReference>
<evidence type="ECO:0000313" key="1">
    <source>
        <dbReference type="EMBL" id="GJN64250.1"/>
    </source>
</evidence>
<name>A0AA37IXU0_9FIRM</name>
<dbReference type="AlphaFoldDB" id="A0AA37IXU0"/>
<accession>A0AA37IXU0</accession>
<dbReference type="PANTHER" id="PTHR48098:SF6">
    <property type="entry name" value="FERRI-BACILLIBACTIN ESTERASE BESA"/>
    <property type="match status" value="1"/>
</dbReference>